<evidence type="ECO:0000313" key="12">
    <source>
        <dbReference type="Ensembl" id="ENSELUP00000045279.2"/>
    </source>
</evidence>
<feature type="compositionally biased region" description="Low complexity" evidence="10">
    <location>
        <begin position="297"/>
        <end position="308"/>
    </location>
</feature>
<dbReference type="GO" id="GO:0045944">
    <property type="term" value="P:positive regulation of transcription by RNA polymerase II"/>
    <property type="evidence" value="ECO:0007669"/>
    <property type="project" value="TreeGrafter"/>
</dbReference>
<feature type="domain" description="SS18 N-terminal" evidence="11">
    <location>
        <begin position="13"/>
        <end position="73"/>
    </location>
</feature>
<evidence type="ECO:0000256" key="6">
    <source>
        <dbReference type="ARBA" id="ARBA00023015"/>
    </source>
</evidence>
<dbReference type="Proteomes" id="UP000265140">
    <property type="component" value="Chromosome 12"/>
</dbReference>
<evidence type="ECO:0000259" key="11">
    <source>
        <dbReference type="Pfam" id="PF05030"/>
    </source>
</evidence>
<dbReference type="PANTHER" id="PTHR23107">
    <property type="entry name" value="SYNOVIAL SARCOMA ASSOCIATED SS18 PROTEIN"/>
    <property type="match status" value="1"/>
</dbReference>
<dbReference type="GO" id="GO:0005654">
    <property type="term" value="C:nucleoplasm"/>
    <property type="evidence" value="ECO:0007669"/>
    <property type="project" value="UniProtKB-ARBA"/>
</dbReference>
<evidence type="ECO:0000256" key="10">
    <source>
        <dbReference type="SAM" id="MobiDB-lite"/>
    </source>
</evidence>
<feature type="compositionally biased region" description="Low complexity" evidence="10">
    <location>
        <begin position="169"/>
        <end position="193"/>
    </location>
</feature>
<dbReference type="Gene3D" id="3.30.420.10">
    <property type="entry name" value="Ribonuclease H-like superfamily/Ribonuclease H"/>
    <property type="match status" value="1"/>
</dbReference>
<feature type="compositionally biased region" description="Low complexity" evidence="10">
    <location>
        <begin position="127"/>
        <end position="148"/>
    </location>
</feature>
<dbReference type="GeneTree" id="ENSGT00940000159853"/>
<dbReference type="GO" id="GO:0050775">
    <property type="term" value="P:positive regulation of dendrite morphogenesis"/>
    <property type="evidence" value="ECO:0007669"/>
    <property type="project" value="TreeGrafter"/>
</dbReference>
<dbReference type="InterPro" id="IPR036397">
    <property type="entry name" value="RNaseH_sf"/>
</dbReference>
<feature type="compositionally biased region" description="Gly residues" evidence="10">
    <location>
        <begin position="87"/>
        <end position="98"/>
    </location>
</feature>
<evidence type="ECO:0000256" key="9">
    <source>
        <dbReference type="ARBA" id="ARBA00023242"/>
    </source>
</evidence>
<feature type="region of interest" description="Disordered" evidence="10">
    <location>
        <begin position="273"/>
        <end position="312"/>
    </location>
</feature>
<feature type="compositionally biased region" description="Polar residues" evidence="10">
    <location>
        <begin position="194"/>
        <end position="231"/>
    </location>
</feature>
<dbReference type="Ensembl" id="ENSELUT00000084029.2">
    <property type="protein sequence ID" value="ENSELUP00000045279.2"/>
    <property type="gene ID" value="ENSELUG00000016375.3"/>
</dbReference>
<protein>
    <recommendedName>
        <fullName evidence="11">SS18 N-terminal domain-containing protein</fullName>
    </recommendedName>
</protein>
<accession>A0A6Q2WUA7</accession>
<dbReference type="Pfam" id="PF05030">
    <property type="entry name" value="SSXT"/>
    <property type="match status" value="1"/>
</dbReference>
<dbReference type="AlphaFoldDB" id="A0A6Q2WUA7"/>
<keyword evidence="3" id="KW-0677">Repeat</keyword>
<evidence type="ECO:0000256" key="5">
    <source>
        <dbReference type="ARBA" id="ARBA00022853"/>
    </source>
</evidence>
<keyword evidence="7" id="KW-0010">Activator</keyword>
<evidence type="ECO:0000256" key="7">
    <source>
        <dbReference type="ARBA" id="ARBA00023159"/>
    </source>
</evidence>
<dbReference type="PANTHER" id="PTHR23107:SF21">
    <property type="entry name" value="CALCIUM-RESPONSIVE TRANSACTIVATOR"/>
    <property type="match status" value="1"/>
</dbReference>
<evidence type="ECO:0000313" key="13">
    <source>
        <dbReference type="Proteomes" id="UP000265140"/>
    </source>
</evidence>
<evidence type="ECO:0000256" key="8">
    <source>
        <dbReference type="ARBA" id="ARBA00023163"/>
    </source>
</evidence>
<proteinExistence type="inferred from homology"/>
<gene>
    <name evidence="12" type="primary">SS18L1</name>
</gene>
<evidence type="ECO:0000256" key="4">
    <source>
        <dbReference type="ARBA" id="ARBA00022837"/>
    </source>
</evidence>
<dbReference type="GO" id="GO:0003713">
    <property type="term" value="F:transcription coactivator activity"/>
    <property type="evidence" value="ECO:0007669"/>
    <property type="project" value="TreeGrafter"/>
</dbReference>
<reference evidence="12" key="2">
    <citation type="submission" date="2020-02" db="EMBL/GenBank/DDBJ databases">
        <title>Esox lucius (northern pike) genome, fEsoLuc1, primary haplotype.</title>
        <authorList>
            <person name="Myers G."/>
            <person name="Karagic N."/>
            <person name="Meyer A."/>
            <person name="Pippel M."/>
            <person name="Reichard M."/>
            <person name="Winkler S."/>
            <person name="Tracey A."/>
            <person name="Sims Y."/>
            <person name="Howe K."/>
            <person name="Rhie A."/>
            <person name="Formenti G."/>
            <person name="Durbin R."/>
            <person name="Fedrigo O."/>
            <person name="Jarvis E.D."/>
        </authorList>
    </citation>
    <scope>NUCLEOTIDE SEQUENCE [LARGE SCALE GENOMIC DNA]</scope>
</reference>
<evidence type="ECO:0000256" key="1">
    <source>
        <dbReference type="ARBA" id="ARBA00004123"/>
    </source>
</evidence>
<feature type="compositionally biased region" description="Polar residues" evidence="10">
    <location>
        <begin position="277"/>
        <end position="290"/>
    </location>
</feature>
<name>A0A6Q2WUA7_ESOLU</name>
<organism evidence="12 13">
    <name type="scientific">Esox lucius</name>
    <name type="common">Northern pike</name>
    <dbReference type="NCBI Taxonomy" id="8010"/>
    <lineage>
        <taxon>Eukaryota</taxon>
        <taxon>Metazoa</taxon>
        <taxon>Chordata</taxon>
        <taxon>Craniata</taxon>
        <taxon>Vertebrata</taxon>
        <taxon>Euteleostomi</taxon>
        <taxon>Actinopterygii</taxon>
        <taxon>Neopterygii</taxon>
        <taxon>Teleostei</taxon>
        <taxon>Protacanthopterygii</taxon>
        <taxon>Esociformes</taxon>
        <taxon>Esocidae</taxon>
        <taxon>Esox</taxon>
    </lineage>
</organism>
<keyword evidence="6" id="KW-0805">Transcription regulation</keyword>
<dbReference type="GO" id="GO:0006325">
    <property type="term" value="P:chromatin organization"/>
    <property type="evidence" value="ECO:0007669"/>
    <property type="project" value="UniProtKB-KW"/>
</dbReference>
<keyword evidence="13" id="KW-1185">Reference proteome</keyword>
<keyword evidence="9" id="KW-0539">Nucleus</keyword>
<evidence type="ECO:0000256" key="3">
    <source>
        <dbReference type="ARBA" id="ARBA00022737"/>
    </source>
</evidence>
<sequence length="496" mass="54261">MSVAFSSARPRSKGEVTQQTIQKMLDENHHLIQCIMEYQSKGKTAECTQYQQILHRNLVYLATIADSNQNMQSLLPAPPTPNMGTMGSAGMGQSGGSGPLHSQSNLNDAMTPGLPPTSMMQSQMSNGPSHAPTQQQQQAGQTQSAGPSTSHSLPANNHGSASGYGHSVPPSSQGSLLQGPGPGYGSSSTSSRSNLNMQSNQVSMIHQQSATPHYSSSQTGGGQQHYQSQQAAMGMLGQSGQGNSMMNQRPMGTYRPTQQGSVRQYIGQDDFYGEQYGHTQSSSEPKNQQYYPDGHSEYSYQQSSYGEQGYDRSFDESSQHYYEGGGWATTAEDPTGYQSSPLQIGKRGYNVHKLTKIGQLKTGRMLPGLMSLDFCCDIQMVESEFGLNRMRTWIHHALLPLCRLVDGGVMVWGMISWHTLGPLVPIGHCLNATAYLSIVSDHVHPFMTTMYPSSDGYFQQNNAPCHKDLNPIEHLWDVVEQELHALDVHPTNLYQL</sequence>
<evidence type="ECO:0000256" key="2">
    <source>
        <dbReference type="ARBA" id="ARBA00007945"/>
    </source>
</evidence>
<dbReference type="Bgee" id="ENSELUG00000016375">
    <property type="expression patterns" value="Expressed in brain and 8 other cell types or tissues"/>
</dbReference>
<keyword evidence="8" id="KW-0804">Transcription</keyword>
<comment type="subcellular location">
    <subcellularLocation>
        <location evidence="1">Nucleus</location>
    </subcellularLocation>
</comment>
<reference evidence="13" key="1">
    <citation type="journal article" date="2014" name="PLoS ONE">
        <title>The genome and linkage map of the northern pike (Esox lucius): conserved synteny revealed between the salmonid sister group and the Neoteleostei.</title>
        <authorList>
            <person name="Rondeau E.B."/>
            <person name="Minkley D.R."/>
            <person name="Leong J.S."/>
            <person name="Messmer A.M."/>
            <person name="Jantzen J.R."/>
            <person name="von Schalburg K.R."/>
            <person name="Lemon C."/>
            <person name="Bird N.H."/>
            <person name="Koop B.F."/>
        </authorList>
    </citation>
    <scope>NUCLEOTIDE SEQUENCE</scope>
</reference>
<feature type="region of interest" description="Disordered" evidence="10">
    <location>
        <begin position="72"/>
        <end position="259"/>
    </location>
</feature>
<feature type="compositionally biased region" description="Polar residues" evidence="10">
    <location>
        <begin position="149"/>
        <end position="160"/>
    </location>
</feature>
<reference evidence="12" key="3">
    <citation type="submission" date="2025-08" db="UniProtKB">
        <authorList>
            <consortium name="Ensembl"/>
        </authorList>
    </citation>
    <scope>IDENTIFICATION</scope>
</reference>
<comment type="similarity">
    <text evidence="2">Belongs to the SS18 family.</text>
</comment>
<keyword evidence="5" id="KW-0156">Chromatin regulator</keyword>
<dbReference type="InterPro" id="IPR007726">
    <property type="entry name" value="SS18_N"/>
</dbReference>
<dbReference type="GO" id="GO:0003676">
    <property type="term" value="F:nucleic acid binding"/>
    <property type="evidence" value="ECO:0007669"/>
    <property type="project" value="InterPro"/>
</dbReference>
<keyword evidence="4" id="KW-0106">Calcium</keyword>
<reference evidence="12" key="4">
    <citation type="submission" date="2025-09" db="UniProtKB">
        <authorList>
            <consortium name="Ensembl"/>
        </authorList>
    </citation>
    <scope>IDENTIFICATION</scope>
</reference>